<dbReference type="Proteomes" id="UP001597287">
    <property type="component" value="Unassembled WGS sequence"/>
</dbReference>
<keyword evidence="3" id="KW-1185">Reference proteome</keyword>
<evidence type="ECO:0000313" key="3">
    <source>
        <dbReference type="Proteomes" id="UP001597287"/>
    </source>
</evidence>
<accession>A0ABW5ER52</accession>
<proteinExistence type="predicted"/>
<evidence type="ECO:0000259" key="1">
    <source>
        <dbReference type="Pfam" id="PF13683"/>
    </source>
</evidence>
<dbReference type="EMBL" id="JBHUIG010000011">
    <property type="protein sequence ID" value="MFD2319334.1"/>
    <property type="molecule type" value="Genomic_DNA"/>
</dbReference>
<name>A0ABW5ER52_9BURK</name>
<dbReference type="RefSeq" id="WP_164846502.1">
    <property type="nucleotide sequence ID" value="NZ_JBHUIG010000011.1"/>
</dbReference>
<reference evidence="3" key="1">
    <citation type="journal article" date="2019" name="Int. J. Syst. Evol. Microbiol.">
        <title>The Global Catalogue of Microorganisms (GCM) 10K type strain sequencing project: providing services to taxonomists for standard genome sequencing and annotation.</title>
        <authorList>
            <consortium name="The Broad Institute Genomics Platform"/>
            <consortium name="The Broad Institute Genome Sequencing Center for Infectious Disease"/>
            <person name="Wu L."/>
            <person name="Ma J."/>
        </authorList>
    </citation>
    <scope>NUCLEOTIDE SEQUENCE [LARGE SCALE GENOMIC DNA]</scope>
    <source>
        <strain evidence="3">CCUG 62793</strain>
    </source>
</reference>
<gene>
    <name evidence="2" type="ORF">ACFSPV_11495</name>
</gene>
<evidence type="ECO:0000313" key="2">
    <source>
        <dbReference type="EMBL" id="MFD2319334.1"/>
    </source>
</evidence>
<protein>
    <submittedName>
        <fullName evidence="2">Integrase core domain-containing protein</fullName>
    </submittedName>
</protein>
<feature type="domain" description="Integrase catalytic" evidence="1">
    <location>
        <begin position="5"/>
        <end position="52"/>
    </location>
</feature>
<dbReference type="InterPro" id="IPR001584">
    <property type="entry name" value="Integrase_cat-core"/>
</dbReference>
<sequence length="99" mass="11543">MINDAVQNACIESFNRMFHDKCLNELWFETPVQARDETARRQRSYSKVRLHRLPRRHQSAHMNVRSASNSLLHPNPGSGLLSATEIITRYLSVNRHIVF</sequence>
<organism evidence="2 3">
    <name type="scientific">Delftia deserti</name>
    <dbReference type="NCBI Taxonomy" id="1651218"/>
    <lineage>
        <taxon>Bacteria</taxon>
        <taxon>Pseudomonadati</taxon>
        <taxon>Pseudomonadota</taxon>
        <taxon>Betaproteobacteria</taxon>
        <taxon>Burkholderiales</taxon>
        <taxon>Comamonadaceae</taxon>
        <taxon>Delftia</taxon>
    </lineage>
</organism>
<dbReference type="Pfam" id="PF13683">
    <property type="entry name" value="rve_3"/>
    <property type="match status" value="1"/>
</dbReference>
<comment type="caution">
    <text evidence="2">The sequence shown here is derived from an EMBL/GenBank/DDBJ whole genome shotgun (WGS) entry which is preliminary data.</text>
</comment>